<organism evidence="12 13">
    <name type="scientific">Cnuella takakiae</name>
    <dbReference type="NCBI Taxonomy" id="1302690"/>
    <lineage>
        <taxon>Bacteria</taxon>
        <taxon>Pseudomonadati</taxon>
        <taxon>Bacteroidota</taxon>
        <taxon>Chitinophagia</taxon>
        <taxon>Chitinophagales</taxon>
        <taxon>Chitinophagaceae</taxon>
        <taxon>Cnuella</taxon>
    </lineage>
</organism>
<keyword evidence="5 9" id="KW-0067">ATP-binding</keyword>
<evidence type="ECO:0000256" key="10">
    <source>
        <dbReference type="PIRSR" id="PIRSR001589-3"/>
    </source>
</evidence>
<feature type="binding site" evidence="9">
    <location>
        <position position="103"/>
    </location>
    <ligand>
        <name>L-glutamine</name>
        <dbReference type="ChEBI" id="CHEBI:58359"/>
    </ligand>
</feature>
<evidence type="ECO:0000256" key="4">
    <source>
        <dbReference type="ARBA" id="ARBA00022741"/>
    </source>
</evidence>
<feature type="binding site" evidence="9">
    <location>
        <position position="291"/>
    </location>
    <ligand>
        <name>ATP</name>
        <dbReference type="ChEBI" id="CHEBI:30616"/>
    </ligand>
</feature>
<dbReference type="PANTHER" id="PTHR43284:SF1">
    <property type="entry name" value="ASPARAGINE SYNTHETASE"/>
    <property type="match status" value="1"/>
</dbReference>
<dbReference type="CDD" id="cd00712">
    <property type="entry name" value="AsnB"/>
    <property type="match status" value="1"/>
</dbReference>
<dbReference type="InterPro" id="IPR006426">
    <property type="entry name" value="Asn_synth_AEB"/>
</dbReference>
<dbReference type="PANTHER" id="PTHR43284">
    <property type="entry name" value="ASPARAGINE SYNTHETASE (GLUTAMINE-HYDROLYZING)"/>
    <property type="match status" value="1"/>
</dbReference>
<keyword evidence="8" id="KW-0061">Asparagine biosynthesis</keyword>
<dbReference type="PIRSF" id="PIRSF001589">
    <property type="entry name" value="Asn_synthetase_glu-h"/>
    <property type="match status" value="1"/>
</dbReference>
<evidence type="ECO:0000259" key="11">
    <source>
        <dbReference type="PROSITE" id="PS51278"/>
    </source>
</evidence>
<dbReference type="Gene3D" id="3.60.20.10">
    <property type="entry name" value="Glutamine Phosphoribosylpyrophosphate, subunit 1, domain 1"/>
    <property type="match status" value="1"/>
</dbReference>
<keyword evidence="6 8" id="KW-0315">Glutamine amidotransferase</keyword>
<dbReference type="PROSITE" id="PS51278">
    <property type="entry name" value="GATASE_TYPE_2"/>
    <property type="match status" value="1"/>
</dbReference>
<feature type="binding site" evidence="9">
    <location>
        <begin position="365"/>
        <end position="366"/>
    </location>
    <ligand>
        <name>ATP</name>
        <dbReference type="ChEBI" id="CHEBI:30616"/>
    </ligand>
</feature>
<gene>
    <name evidence="12" type="ORF">SAMN05444008_11162</name>
</gene>
<evidence type="ECO:0000313" key="12">
    <source>
        <dbReference type="EMBL" id="SHF69770.1"/>
    </source>
</evidence>
<keyword evidence="13" id="KW-1185">Reference proteome</keyword>
<dbReference type="EMBL" id="FQUO01000011">
    <property type="protein sequence ID" value="SHF69770.1"/>
    <property type="molecule type" value="Genomic_DNA"/>
</dbReference>
<dbReference type="SUPFAM" id="SSF56235">
    <property type="entry name" value="N-terminal nucleophile aminohydrolases (Ntn hydrolases)"/>
    <property type="match status" value="1"/>
</dbReference>
<dbReference type="EC" id="6.3.5.4" evidence="3"/>
<proteinExistence type="inferred from homology"/>
<evidence type="ECO:0000256" key="7">
    <source>
        <dbReference type="ARBA" id="ARBA00048741"/>
    </source>
</evidence>
<dbReference type="Pfam" id="PF13522">
    <property type="entry name" value="GATase_6"/>
    <property type="match status" value="1"/>
</dbReference>
<dbReference type="InterPro" id="IPR017932">
    <property type="entry name" value="GATase_2_dom"/>
</dbReference>
<evidence type="ECO:0000256" key="9">
    <source>
        <dbReference type="PIRSR" id="PIRSR001589-2"/>
    </source>
</evidence>
<dbReference type="RefSeq" id="WP_073044571.1">
    <property type="nucleotide sequence ID" value="NZ_FQUO01000011.1"/>
</dbReference>
<dbReference type="NCBIfam" id="TIGR01536">
    <property type="entry name" value="asn_synth_AEB"/>
    <property type="match status" value="1"/>
</dbReference>
<evidence type="ECO:0000256" key="3">
    <source>
        <dbReference type="ARBA" id="ARBA00012737"/>
    </source>
</evidence>
<dbReference type="Proteomes" id="UP000184368">
    <property type="component" value="Unassembled WGS sequence"/>
</dbReference>
<evidence type="ECO:0000313" key="13">
    <source>
        <dbReference type="Proteomes" id="UP000184368"/>
    </source>
</evidence>
<dbReference type="InterPro" id="IPR033738">
    <property type="entry name" value="AsnB_N"/>
</dbReference>
<dbReference type="GO" id="GO:0005524">
    <property type="term" value="F:ATP binding"/>
    <property type="evidence" value="ECO:0007669"/>
    <property type="project" value="UniProtKB-KW"/>
</dbReference>
<dbReference type="STRING" id="1302690.BUE76_19890"/>
<dbReference type="InterPro" id="IPR014729">
    <property type="entry name" value="Rossmann-like_a/b/a_fold"/>
</dbReference>
<accession>A0A1M5DS38</accession>
<dbReference type="GO" id="GO:0004066">
    <property type="term" value="F:asparagine synthase (glutamine-hydrolyzing) activity"/>
    <property type="evidence" value="ECO:0007669"/>
    <property type="project" value="UniProtKB-EC"/>
</dbReference>
<dbReference type="CDD" id="cd01991">
    <property type="entry name" value="Asn_synthase_B_C"/>
    <property type="match status" value="1"/>
</dbReference>
<dbReference type="GO" id="GO:0006529">
    <property type="term" value="P:asparagine biosynthetic process"/>
    <property type="evidence" value="ECO:0007669"/>
    <property type="project" value="UniProtKB-KW"/>
</dbReference>
<feature type="active site" description="For GATase activity" evidence="8">
    <location>
        <position position="2"/>
    </location>
</feature>
<reference evidence="12 13" key="1">
    <citation type="submission" date="2016-11" db="EMBL/GenBank/DDBJ databases">
        <authorList>
            <person name="Jaros S."/>
            <person name="Januszkiewicz K."/>
            <person name="Wedrychowicz H."/>
        </authorList>
    </citation>
    <scope>NUCLEOTIDE SEQUENCE [LARGE SCALE GENOMIC DNA]</scope>
    <source>
        <strain evidence="12 13">DSM 26897</strain>
    </source>
</reference>
<evidence type="ECO:0000256" key="8">
    <source>
        <dbReference type="PIRSR" id="PIRSR001589-1"/>
    </source>
</evidence>
<dbReference type="GO" id="GO:0005829">
    <property type="term" value="C:cytosol"/>
    <property type="evidence" value="ECO:0007669"/>
    <property type="project" value="TreeGrafter"/>
</dbReference>
<feature type="site" description="Important for beta-aspartyl-AMP intermediate formation" evidence="10">
    <location>
        <position position="367"/>
    </location>
</feature>
<dbReference type="SUPFAM" id="SSF52402">
    <property type="entry name" value="Adenine nucleotide alpha hydrolases-like"/>
    <property type="match status" value="1"/>
</dbReference>
<evidence type="ECO:0000256" key="5">
    <source>
        <dbReference type="ARBA" id="ARBA00022840"/>
    </source>
</evidence>
<dbReference type="InterPro" id="IPR029055">
    <property type="entry name" value="Ntn_hydrolases_N"/>
</dbReference>
<sequence>MCGISGIVALSSHGQQSLSAIRQANQAMVQRGPDGGGIYAHDWVVLGHRRLSVIDTSCTGSQPMTTPDGRYTIVFNGEIFNHKKLTDQYLSNAGIEPLRSHSDTEVLLLLFALMGEQVFQILEGFFAAAIYDRQRGDLFLVRDRFGKKPLLLYQDEDCLVFGSEMKVLFAAGIPRRVNWSLLPVYLQLNYVPQPYSLVAGVRKLKAGHYLKFTNGVILEQPYYQLALSPAQYQQYSYEGAQKRLVALMEEAVARRLVADVPLGAFLSGGIDSSVVVALASRHVSGLHTFSIGYKDNAFFDETAYARMVASRYQTRHTAFMLDNDDLLEHIGGVLDYIDEPFADSSAIPVYILSQLTRKHITVALSGDGGDEVFAGYNKHSAEWKIRNGGVRNALIQAGAPLWRSLPQSRNNPLTNKFRQLYRFAKGATLSPADRYWQWASIMDGNTSLSLLHPDIRAQVGSGMNAAIRQTFTGDITGEDFNEVLLADMNLVLLSDMLVKVDSMSMANSLEVRSPFLDHHVVDFAFGLPEHYKINGQMKKRVVQDAFRSHLPEAIYNRPKHGFEIPLLKWFRKELWTLIDADLLDDRFVVEQAVFDSAKVRALKKKLHSASPGDSPATIWALLVFQHWWKRYLA</sequence>
<dbReference type="InterPro" id="IPR001962">
    <property type="entry name" value="Asn_synthase"/>
</dbReference>
<keyword evidence="4 9" id="KW-0547">Nucleotide-binding</keyword>
<evidence type="ECO:0000256" key="1">
    <source>
        <dbReference type="ARBA" id="ARBA00005187"/>
    </source>
</evidence>
<dbReference type="Pfam" id="PF00733">
    <property type="entry name" value="Asn_synthase"/>
    <property type="match status" value="1"/>
</dbReference>
<feature type="domain" description="Glutamine amidotransferase type-2" evidence="11">
    <location>
        <begin position="2"/>
        <end position="215"/>
    </location>
</feature>
<comment type="similarity">
    <text evidence="2">Belongs to the asparagine synthetase family.</text>
</comment>
<dbReference type="Gene3D" id="3.40.50.620">
    <property type="entry name" value="HUPs"/>
    <property type="match status" value="1"/>
</dbReference>
<dbReference type="AlphaFoldDB" id="A0A1M5DS38"/>
<comment type="catalytic activity">
    <reaction evidence="7">
        <text>L-aspartate + L-glutamine + ATP + H2O = L-asparagine + L-glutamate + AMP + diphosphate + H(+)</text>
        <dbReference type="Rhea" id="RHEA:12228"/>
        <dbReference type="ChEBI" id="CHEBI:15377"/>
        <dbReference type="ChEBI" id="CHEBI:15378"/>
        <dbReference type="ChEBI" id="CHEBI:29985"/>
        <dbReference type="ChEBI" id="CHEBI:29991"/>
        <dbReference type="ChEBI" id="CHEBI:30616"/>
        <dbReference type="ChEBI" id="CHEBI:33019"/>
        <dbReference type="ChEBI" id="CHEBI:58048"/>
        <dbReference type="ChEBI" id="CHEBI:58359"/>
        <dbReference type="ChEBI" id="CHEBI:456215"/>
        <dbReference type="EC" id="6.3.5.4"/>
    </reaction>
</comment>
<evidence type="ECO:0000256" key="6">
    <source>
        <dbReference type="ARBA" id="ARBA00022962"/>
    </source>
</evidence>
<name>A0A1M5DS38_9BACT</name>
<dbReference type="OrthoDB" id="9763290at2"/>
<protein>
    <recommendedName>
        <fullName evidence="3">asparagine synthase (glutamine-hydrolyzing)</fullName>
        <ecNumber evidence="3">6.3.5.4</ecNumber>
    </recommendedName>
</protein>
<dbReference type="InterPro" id="IPR051786">
    <property type="entry name" value="ASN_synthetase/amidase"/>
</dbReference>
<keyword evidence="8" id="KW-0028">Amino-acid biosynthesis</keyword>
<evidence type="ECO:0000256" key="2">
    <source>
        <dbReference type="ARBA" id="ARBA00005752"/>
    </source>
</evidence>
<comment type="pathway">
    <text evidence="1">Amino-acid biosynthesis; L-asparagine biosynthesis; L-asparagine from L-aspartate (L-Gln route): step 1/1.</text>
</comment>